<dbReference type="PROSITE" id="PS00455">
    <property type="entry name" value="AMP_BINDING"/>
    <property type="match status" value="1"/>
</dbReference>
<dbReference type="Pfam" id="PF13193">
    <property type="entry name" value="AMP-binding_C"/>
    <property type="match status" value="1"/>
</dbReference>
<gene>
    <name evidence="5" type="ORF">ACFOD9_04475</name>
</gene>
<dbReference type="InterPro" id="IPR025110">
    <property type="entry name" value="AMP-bd_C"/>
</dbReference>
<dbReference type="Gene3D" id="3.40.50.12780">
    <property type="entry name" value="N-terminal domain of ligase-like"/>
    <property type="match status" value="1"/>
</dbReference>
<keyword evidence="2" id="KW-0436">Ligase</keyword>
<proteinExistence type="inferred from homology"/>
<evidence type="ECO:0000259" key="3">
    <source>
        <dbReference type="Pfam" id="PF00501"/>
    </source>
</evidence>
<dbReference type="InterPro" id="IPR020845">
    <property type="entry name" value="AMP-binding_CS"/>
</dbReference>
<evidence type="ECO:0000313" key="6">
    <source>
        <dbReference type="Proteomes" id="UP001595604"/>
    </source>
</evidence>
<sequence>MTIDHGCVLPPFHPFIAMDVPGLMRGVVAKHADRPFLTWEPFEGERRTWTYAEAHHDVRRMAQGLLLRGVKAGEAVILHLDNSPESVLAWLACAEIGAVAVSTNTRCVGEEFAFYAQKCQAVGIITQPWFAEMARGHAPQVGWIAVTSPGDDSLLAGSEAPQGHFGPAHPFAVQFTSGTTSRPKAVLWTHANGLWGAMVNARHMQLRPDDVSSITNPLFHTVALAWQVLGSIWVGASVVVQPKFSASRFWAVVERNRCTWGQLGLFMARALATQPPPTRHHFRFNAGGMSMSNPDHLFNIPSFGAHGMTELITHPVLNDPLSVLDEGSIGRPAPEYEVRLVRADGQLAGPGESGELQVKGIRGLSLFACYLGDPQATRDAFTADGFFRTGDNLRLREDGAMVFADRLKDMLKVGGENVSASEVEAVIRAVAGVADVAVVGGPDPMRGEVPVAFVIPAATAGADLAERIMADCTQRLADFKRPRAIRLVDELPRILDAKVAKAQLRQILKDEQA</sequence>
<dbReference type="Gene3D" id="3.30.300.30">
    <property type="match status" value="1"/>
</dbReference>
<protein>
    <submittedName>
        <fullName evidence="5">AMP-binding protein</fullName>
    </submittedName>
</protein>
<organism evidence="5 6">
    <name type="scientific">Novosphingobium bradum</name>
    <dbReference type="NCBI Taxonomy" id="1737444"/>
    <lineage>
        <taxon>Bacteria</taxon>
        <taxon>Pseudomonadati</taxon>
        <taxon>Pseudomonadota</taxon>
        <taxon>Alphaproteobacteria</taxon>
        <taxon>Sphingomonadales</taxon>
        <taxon>Sphingomonadaceae</taxon>
        <taxon>Novosphingobium</taxon>
    </lineage>
</organism>
<accession>A0ABV7IQI5</accession>
<dbReference type="PANTHER" id="PTHR43201:SF5">
    <property type="entry name" value="MEDIUM-CHAIN ACYL-COA LIGASE ACSF2, MITOCHONDRIAL"/>
    <property type="match status" value="1"/>
</dbReference>
<evidence type="ECO:0000256" key="2">
    <source>
        <dbReference type="ARBA" id="ARBA00022598"/>
    </source>
</evidence>
<evidence type="ECO:0000256" key="1">
    <source>
        <dbReference type="ARBA" id="ARBA00006432"/>
    </source>
</evidence>
<dbReference type="Pfam" id="PF00501">
    <property type="entry name" value="AMP-binding"/>
    <property type="match status" value="1"/>
</dbReference>
<keyword evidence="6" id="KW-1185">Reference proteome</keyword>
<dbReference type="SUPFAM" id="SSF56801">
    <property type="entry name" value="Acetyl-CoA synthetase-like"/>
    <property type="match status" value="1"/>
</dbReference>
<dbReference type="EMBL" id="JBHRTQ010000004">
    <property type="protein sequence ID" value="MFC3173501.1"/>
    <property type="molecule type" value="Genomic_DNA"/>
</dbReference>
<comment type="caution">
    <text evidence="5">The sequence shown here is derived from an EMBL/GenBank/DDBJ whole genome shotgun (WGS) entry which is preliminary data.</text>
</comment>
<comment type="similarity">
    <text evidence="1">Belongs to the ATP-dependent AMP-binding enzyme family.</text>
</comment>
<evidence type="ECO:0000313" key="5">
    <source>
        <dbReference type="EMBL" id="MFC3173501.1"/>
    </source>
</evidence>
<dbReference type="Proteomes" id="UP001595604">
    <property type="component" value="Unassembled WGS sequence"/>
</dbReference>
<dbReference type="InterPro" id="IPR045851">
    <property type="entry name" value="AMP-bd_C_sf"/>
</dbReference>
<dbReference type="RefSeq" id="WP_379508883.1">
    <property type="nucleotide sequence ID" value="NZ_JBHRTQ010000004.1"/>
</dbReference>
<reference evidence="6" key="1">
    <citation type="journal article" date="2019" name="Int. J. Syst. Evol. Microbiol.">
        <title>The Global Catalogue of Microorganisms (GCM) 10K type strain sequencing project: providing services to taxonomists for standard genome sequencing and annotation.</title>
        <authorList>
            <consortium name="The Broad Institute Genomics Platform"/>
            <consortium name="The Broad Institute Genome Sequencing Center for Infectious Disease"/>
            <person name="Wu L."/>
            <person name="Ma J."/>
        </authorList>
    </citation>
    <scope>NUCLEOTIDE SEQUENCE [LARGE SCALE GENOMIC DNA]</scope>
    <source>
        <strain evidence="6">KCTC 42984</strain>
    </source>
</reference>
<name>A0ABV7IQI5_9SPHN</name>
<evidence type="ECO:0000259" key="4">
    <source>
        <dbReference type="Pfam" id="PF13193"/>
    </source>
</evidence>
<feature type="domain" description="AMP-binding enzyme C-terminal" evidence="4">
    <location>
        <begin position="422"/>
        <end position="493"/>
    </location>
</feature>
<feature type="domain" description="AMP-dependent synthetase/ligase" evidence="3">
    <location>
        <begin position="28"/>
        <end position="370"/>
    </location>
</feature>
<dbReference type="InterPro" id="IPR042099">
    <property type="entry name" value="ANL_N_sf"/>
</dbReference>
<dbReference type="PANTHER" id="PTHR43201">
    <property type="entry name" value="ACYL-COA SYNTHETASE"/>
    <property type="match status" value="1"/>
</dbReference>
<dbReference type="InterPro" id="IPR000873">
    <property type="entry name" value="AMP-dep_synth/lig_dom"/>
</dbReference>